<keyword evidence="2" id="KW-1133">Transmembrane helix</keyword>
<keyword evidence="4" id="KW-1185">Reference proteome</keyword>
<evidence type="ECO:0000256" key="1">
    <source>
        <dbReference type="SAM" id="MobiDB-lite"/>
    </source>
</evidence>
<evidence type="ECO:0000313" key="4">
    <source>
        <dbReference type="Proteomes" id="UP000799429"/>
    </source>
</evidence>
<evidence type="ECO:0008006" key="5">
    <source>
        <dbReference type="Google" id="ProtNLM"/>
    </source>
</evidence>
<feature type="transmembrane region" description="Helical" evidence="2">
    <location>
        <begin position="37"/>
        <end position="62"/>
    </location>
</feature>
<feature type="compositionally biased region" description="Polar residues" evidence="1">
    <location>
        <begin position="376"/>
        <end position="397"/>
    </location>
</feature>
<evidence type="ECO:0000256" key="2">
    <source>
        <dbReference type="SAM" id="Phobius"/>
    </source>
</evidence>
<feature type="region of interest" description="Disordered" evidence="1">
    <location>
        <begin position="292"/>
        <end position="616"/>
    </location>
</feature>
<feature type="transmembrane region" description="Helical" evidence="2">
    <location>
        <begin position="82"/>
        <end position="100"/>
    </location>
</feature>
<proteinExistence type="predicted"/>
<dbReference type="GO" id="GO:0015079">
    <property type="term" value="F:potassium ion transmembrane transporter activity"/>
    <property type="evidence" value="ECO:0007669"/>
    <property type="project" value="InterPro"/>
</dbReference>
<feature type="compositionally biased region" description="Polar residues" evidence="1">
    <location>
        <begin position="350"/>
        <end position="366"/>
    </location>
</feature>
<name>A0A9P4S980_9PEZI</name>
<dbReference type="Pfam" id="PF16944">
    <property type="entry name" value="KCH"/>
    <property type="match status" value="1"/>
</dbReference>
<keyword evidence="2" id="KW-0472">Membrane</keyword>
<sequence>MGCFGDREKGAVAHEAKWDYINLSDFRSSSCLTVFSYIWLWGIVIVTLAVYGADTFTAINLLAFDRWSSQVDPAIKFEISKWIFSGCIILSFILAGYDWFRAIRIIKRGGIAESYLNELAVILQSIRMGKGQGWRRFLVFTELTKSKSGVDYIALFVYFQFQGALRIIFAEGPRMVINAVTLWSVMQAQLMPKGEHAEPDKGRNSFDQFWFNVEVLYNENKTQAVILSSMLFTLVIWVILALCLIIACILYILFLWHYIPSSDGRLSAYCRRKIDSRVERIVSKKMRKALDKEEAKRVRDEQRAIKRGKQPTELNRKPTLPAFMEDDGNSQFSLSRQDSFATLPPYASRPGTSSSHQRQDTNSSIGSDVRPMPPTRSLTQSTTMTYGSNAPLLSQAGNMGYGNPNRTASPAPVLPSSDSNDSFAPAPMARAMTSNSSIGPQRPYSPITQGRGSPAPSGMSGPYGPPSRSNTGFSNLSRGQTPGISPLSTSPPSSFDYRSQARTPGPAYKMSPVDPSPLSQSYNANQSTDDYDPFRSATPVQQPQRNYTPGPQNGGYVAFNPVTAGQRRDVSAPLPGHPMEAVTMPQRSFTAPPPQDMAYPNGGHRSESARPQERDW</sequence>
<dbReference type="Proteomes" id="UP000799429">
    <property type="component" value="Unassembled WGS sequence"/>
</dbReference>
<organism evidence="3 4">
    <name type="scientific">Patellaria atrata CBS 101060</name>
    <dbReference type="NCBI Taxonomy" id="1346257"/>
    <lineage>
        <taxon>Eukaryota</taxon>
        <taxon>Fungi</taxon>
        <taxon>Dikarya</taxon>
        <taxon>Ascomycota</taxon>
        <taxon>Pezizomycotina</taxon>
        <taxon>Dothideomycetes</taxon>
        <taxon>Dothideomycetes incertae sedis</taxon>
        <taxon>Patellariales</taxon>
        <taxon>Patellariaceae</taxon>
        <taxon>Patellaria</taxon>
    </lineage>
</organism>
<feature type="compositionally biased region" description="Polar residues" evidence="1">
    <location>
        <begin position="329"/>
        <end position="340"/>
    </location>
</feature>
<dbReference type="PANTHER" id="PTHR36424:SF1">
    <property type="entry name" value="LOW AFFINITY K(+) TRANSPORTER 1-RELATED"/>
    <property type="match status" value="1"/>
</dbReference>
<dbReference type="AlphaFoldDB" id="A0A9P4S980"/>
<feature type="compositionally biased region" description="Basic and acidic residues" evidence="1">
    <location>
        <begin position="292"/>
        <end position="304"/>
    </location>
</feature>
<dbReference type="PANTHER" id="PTHR36424">
    <property type="entry name" value="PHEROMONE-REGULATED MEMBRANE PROTEIN 6"/>
    <property type="match status" value="1"/>
</dbReference>
<dbReference type="GO" id="GO:0005886">
    <property type="term" value="C:plasma membrane"/>
    <property type="evidence" value="ECO:0007669"/>
    <property type="project" value="InterPro"/>
</dbReference>
<feature type="transmembrane region" description="Helical" evidence="2">
    <location>
        <begin position="231"/>
        <end position="259"/>
    </location>
</feature>
<accession>A0A9P4S980</accession>
<feature type="compositionally biased region" description="Basic and acidic residues" evidence="1">
    <location>
        <begin position="604"/>
        <end position="616"/>
    </location>
</feature>
<feature type="compositionally biased region" description="Polar residues" evidence="1">
    <location>
        <begin position="517"/>
        <end position="528"/>
    </location>
</feature>
<gene>
    <name evidence="3" type="ORF">M501DRAFT_937244</name>
</gene>
<comment type="caution">
    <text evidence="3">The sequence shown here is derived from an EMBL/GenBank/DDBJ whole genome shotgun (WGS) entry which is preliminary data.</text>
</comment>
<dbReference type="InterPro" id="IPR031606">
    <property type="entry name" value="Kch1/2"/>
</dbReference>
<feature type="compositionally biased region" description="Polar residues" evidence="1">
    <location>
        <begin position="470"/>
        <end position="502"/>
    </location>
</feature>
<evidence type="ECO:0000313" key="3">
    <source>
        <dbReference type="EMBL" id="KAF2837530.1"/>
    </source>
</evidence>
<dbReference type="OrthoDB" id="436496at2759"/>
<feature type="compositionally biased region" description="Polar residues" evidence="1">
    <location>
        <begin position="538"/>
        <end position="551"/>
    </location>
</feature>
<feature type="compositionally biased region" description="Low complexity" evidence="1">
    <location>
        <begin position="450"/>
        <end position="469"/>
    </location>
</feature>
<keyword evidence="2" id="KW-0812">Transmembrane</keyword>
<reference evidence="3" key="1">
    <citation type="journal article" date="2020" name="Stud. Mycol.">
        <title>101 Dothideomycetes genomes: a test case for predicting lifestyles and emergence of pathogens.</title>
        <authorList>
            <person name="Haridas S."/>
            <person name="Albert R."/>
            <person name="Binder M."/>
            <person name="Bloem J."/>
            <person name="Labutti K."/>
            <person name="Salamov A."/>
            <person name="Andreopoulos B."/>
            <person name="Baker S."/>
            <person name="Barry K."/>
            <person name="Bills G."/>
            <person name="Bluhm B."/>
            <person name="Cannon C."/>
            <person name="Castanera R."/>
            <person name="Culley D."/>
            <person name="Daum C."/>
            <person name="Ezra D."/>
            <person name="Gonzalez J."/>
            <person name="Henrissat B."/>
            <person name="Kuo A."/>
            <person name="Liang C."/>
            <person name="Lipzen A."/>
            <person name="Lutzoni F."/>
            <person name="Magnuson J."/>
            <person name="Mondo S."/>
            <person name="Nolan M."/>
            <person name="Ohm R."/>
            <person name="Pangilinan J."/>
            <person name="Park H.-J."/>
            <person name="Ramirez L."/>
            <person name="Alfaro M."/>
            <person name="Sun H."/>
            <person name="Tritt A."/>
            <person name="Yoshinaga Y."/>
            <person name="Zwiers L.-H."/>
            <person name="Turgeon B."/>
            <person name="Goodwin S."/>
            <person name="Spatafora J."/>
            <person name="Crous P."/>
            <person name="Grigoriev I."/>
        </authorList>
    </citation>
    <scope>NUCLEOTIDE SEQUENCE</scope>
    <source>
        <strain evidence="3">CBS 101060</strain>
    </source>
</reference>
<dbReference type="EMBL" id="MU006099">
    <property type="protein sequence ID" value="KAF2837530.1"/>
    <property type="molecule type" value="Genomic_DNA"/>
</dbReference>
<protein>
    <recommendedName>
        <fullName evidence="5">Vacuolar membrane protein</fullName>
    </recommendedName>
</protein>